<evidence type="ECO:0000259" key="2">
    <source>
        <dbReference type="PROSITE" id="PS50943"/>
    </source>
</evidence>
<protein>
    <submittedName>
        <fullName evidence="3">Helix-turn-helix transcriptional regulator</fullName>
    </submittedName>
</protein>
<dbReference type="PANTHER" id="PTHR46558:SF11">
    <property type="entry name" value="HTH-TYPE TRANSCRIPTIONAL REGULATOR XRE"/>
    <property type="match status" value="1"/>
</dbReference>
<organism evidence="3 4">
    <name type="scientific">Zhenhengia yiwuensis</name>
    <dbReference type="NCBI Taxonomy" id="2763666"/>
    <lineage>
        <taxon>Bacteria</taxon>
        <taxon>Bacillati</taxon>
        <taxon>Bacillota</taxon>
        <taxon>Clostridia</taxon>
        <taxon>Lachnospirales</taxon>
        <taxon>Lachnospiraceae</taxon>
        <taxon>Zhenhengia</taxon>
    </lineage>
</organism>
<dbReference type="PANTHER" id="PTHR46558">
    <property type="entry name" value="TRACRIPTIONAL REGULATORY PROTEIN-RELATED-RELATED"/>
    <property type="match status" value="1"/>
</dbReference>
<accession>A0A926IFH1</accession>
<dbReference type="InterPro" id="IPR001387">
    <property type="entry name" value="Cro/C1-type_HTH"/>
</dbReference>
<evidence type="ECO:0000256" key="1">
    <source>
        <dbReference type="ARBA" id="ARBA00023125"/>
    </source>
</evidence>
<dbReference type="Gene3D" id="1.10.260.40">
    <property type="entry name" value="lambda repressor-like DNA-binding domains"/>
    <property type="match status" value="1"/>
</dbReference>
<dbReference type="PROSITE" id="PS50943">
    <property type="entry name" value="HTH_CROC1"/>
    <property type="match status" value="1"/>
</dbReference>
<dbReference type="CDD" id="cd00093">
    <property type="entry name" value="HTH_XRE"/>
    <property type="match status" value="1"/>
</dbReference>
<dbReference type="GO" id="GO:0003677">
    <property type="term" value="F:DNA binding"/>
    <property type="evidence" value="ECO:0007669"/>
    <property type="project" value="UniProtKB-KW"/>
</dbReference>
<feature type="domain" description="HTH cro/C1-type" evidence="2">
    <location>
        <begin position="7"/>
        <end position="62"/>
    </location>
</feature>
<dbReference type="SUPFAM" id="SSF47413">
    <property type="entry name" value="lambda repressor-like DNA-binding domains"/>
    <property type="match status" value="1"/>
</dbReference>
<keyword evidence="4" id="KW-1185">Reference proteome</keyword>
<keyword evidence="1" id="KW-0238">DNA-binding</keyword>
<dbReference type="EMBL" id="JACRSY010000035">
    <property type="protein sequence ID" value="MBC8581034.1"/>
    <property type="molecule type" value="Genomic_DNA"/>
</dbReference>
<dbReference type="Proteomes" id="UP000655830">
    <property type="component" value="Unassembled WGS sequence"/>
</dbReference>
<evidence type="ECO:0000313" key="4">
    <source>
        <dbReference type="Proteomes" id="UP000655830"/>
    </source>
</evidence>
<evidence type="ECO:0000313" key="3">
    <source>
        <dbReference type="EMBL" id="MBC8581034.1"/>
    </source>
</evidence>
<comment type="caution">
    <text evidence="3">The sequence shown here is derived from an EMBL/GenBank/DDBJ whole genome shotgun (WGS) entry which is preliminary data.</text>
</comment>
<reference evidence="3" key="1">
    <citation type="submission" date="2020-08" db="EMBL/GenBank/DDBJ databases">
        <title>Genome public.</title>
        <authorList>
            <person name="Liu C."/>
            <person name="Sun Q."/>
        </authorList>
    </citation>
    <scope>NUCLEOTIDE SEQUENCE</scope>
    <source>
        <strain evidence="3">NSJ-12</strain>
    </source>
</reference>
<proteinExistence type="predicted"/>
<dbReference type="AlphaFoldDB" id="A0A926IFH1"/>
<dbReference type="SMART" id="SM00530">
    <property type="entry name" value="HTH_XRE"/>
    <property type="match status" value="1"/>
</dbReference>
<dbReference type="Pfam" id="PF12844">
    <property type="entry name" value="HTH_19"/>
    <property type="match status" value="1"/>
</dbReference>
<gene>
    <name evidence="3" type="ORF">H8718_16075</name>
</gene>
<sequence>MTFGERLRSLREENDVTQADIATLLNISARMVSFYENDKHFLRDADSLIKLAKYFNVTTDYLLGLSNTKDPYKNSQIITTYNSLPTAGQASMDEFLSFLASKYKCK</sequence>
<dbReference type="InterPro" id="IPR010982">
    <property type="entry name" value="Lambda_DNA-bd_dom_sf"/>
</dbReference>
<name>A0A926IFH1_9FIRM</name>
<dbReference type="RefSeq" id="WP_249333740.1">
    <property type="nucleotide sequence ID" value="NZ_JACRSY010000035.1"/>
</dbReference>